<proteinExistence type="predicted"/>
<keyword evidence="3" id="KW-1185">Reference proteome</keyword>
<dbReference type="Proteomes" id="UP000501387">
    <property type="component" value="Chromosome"/>
</dbReference>
<dbReference type="AlphaFoldDB" id="A0A6G8FJ92"/>
<protein>
    <submittedName>
        <fullName evidence="2">Uncharacterized protein</fullName>
    </submittedName>
</protein>
<gene>
    <name evidence="2" type="ORF">G7067_08400</name>
</gene>
<evidence type="ECO:0000256" key="1">
    <source>
        <dbReference type="SAM" id="MobiDB-lite"/>
    </source>
</evidence>
<reference evidence="2 3" key="1">
    <citation type="submission" date="2020-03" db="EMBL/GenBank/DDBJ databases">
        <title>Leucobacter sp. nov., isolated from beetles.</title>
        <authorList>
            <person name="Hyun D.-W."/>
            <person name="Bae J.-W."/>
        </authorList>
    </citation>
    <scope>NUCLEOTIDE SEQUENCE [LARGE SCALE GENOMIC DNA]</scope>
    <source>
        <strain evidence="2 3">HDW9B</strain>
    </source>
</reference>
<feature type="compositionally biased region" description="Low complexity" evidence="1">
    <location>
        <begin position="92"/>
        <end position="108"/>
    </location>
</feature>
<evidence type="ECO:0000313" key="2">
    <source>
        <dbReference type="EMBL" id="QIM16435.1"/>
    </source>
</evidence>
<feature type="region of interest" description="Disordered" evidence="1">
    <location>
        <begin position="1"/>
        <end position="43"/>
    </location>
</feature>
<organism evidence="2 3">
    <name type="scientific">Leucobacter insecticola</name>
    <dbReference type="NCBI Taxonomy" id="2714934"/>
    <lineage>
        <taxon>Bacteria</taxon>
        <taxon>Bacillati</taxon>
        <taxon>Actinomycetota</taxon>
        <taxon>Actinomycetes</taxon>
        <taxon>Micrococcales</taxon>
        <taxon>Microbacteriaceae</taxon>
        <taxon>Leucobacter</taxon>
    </lineage>
</organism>
<feature type="region of interest" description="Disordered" evidence="1">
    <location>
        <begin position="85"/>
        <end position="235"/>
    </location>
</feature>
<dbReference type="KEGG" id="lins:G7067_08400"/>
<dbReference type="EMBL" id="CP049934">
    <property type="protein sequence ID" value="QIM16435.1"/>
    <property type="molecule type" value="Genomic_DNA"/>
</dbReference>
<dbReference type="RefSeq" id="WP_166323453.1">
    <property type="nucleotide sequence ID" value="NZ_CP049934.1"/>
</dbReference>
<feature type="compositionally biased region" description="Acidic residues" evidence="1">
    <location>
        <begin position="109"/>
        <end position="131"/>
    </location>
</feature>
<name>A0A6G8FJ92_9MICO</name>
<evidence type="ECO:0000313" key="3">
    <source>
        <dbReference type="Proteomes" id="UP000501387"/>
    </source>
</evidence>
<accession>A0A6G8FJ92</accession>
<sequence>MSEHKEQQPLTRRERRAREMGETGALDLSQSTEVPSREVSESIPAAATEAAVVVDGNDDIEISPFNDDGTPRSRREMRQLREAALAEREAARAAAIPAAVEPDPVAVEPEPEPEVVAEAEPEGAAEPEAAAEPEPVAEPIPDDNPESVSVDSDAGVAPDFDSLIAPPTEPFSVADLHEASQPSERSMLFDEPASKDAPQPVVEVPLEAEPEEESASPKSRLLPRNLSDASPGIETKKPRCLRLRQKWILSQRQILPRLTRAPTNVPQAARLLRTLRPLLVK</sequence>